<reference evidence="17" key="1">
    <citation type="submission" date="2025-08" db="UniProtKB">
        <authorList>
            <consortium name="RefSeq"/>
        </authorList>
    </citation>
    <scope>IDENTIFICATION</scope>
    <source>
        <tissue evidence="17">Gonads</tissue>
    </source>
</reference>
<evidence type="ECO:0000313" key="16">
    <source>
        <dbReference type="Proteomes" id="UP000504635"/>
    </source>
</evidence>
<dbReference type="Proteomes" id="UP000504635">
    <property type="component" value="Unplaced"/>
</dbReference>
<dbReference type="InterPro" id="IPR014756">
    <property type="entry name" value="Ig_E-set"/>
</dbReference>
<dbReference type="AlphaFoldDB" id="A0A6J2YGT9"/>
<dbReference type="Gene3D" id="1.10.287.70">
    <property type="match status" value="1"/>
</dbReference>
<dbReference type="KEGG" id="soy:115887374"/>
<dbReference type="SUPFAM" id="SSF81296">
    <property type="entry name" value="E set domains"/>
    <property type="match status" value="1"/>
</dbReference>
<evidence type="ECO:0000256" key="6">
    <source>
        <dbReference type="ARBA" id="ARBA00022958"/>
    </source>
</evidence>
<dbReference type="Gene3D" id="2.60.40.1400">
    <property type="entry name" value="G protein-activated inward rectifier potassium channel 1"/>
    <property type="match status" value="1"/>
</dbReference>
<dbReference type="GO" id="GO:0005242">
    <property type="term" value="F:inward rectifier potassium channel activity"/>
    <property type="evidence" value="ECO:0007669"/>
    <property type="project" value="InterPro"/>
</dbReference>
<evidence type="ECO:0000256" key="4">
    <source>
        <dbReference type="ARBA" id="ARBA00022692"/>
    </source>
</evidence>
<evidence type="ECO:0000256" key="1">
    <source>
        <dbReference type="ARBA" id="ARBA00004141"/>
    </source>
</evidence>
<feature type="domain" description="Potassium channel inwardly rectifying transmembrane" evidence="14">
    <location>
        <begin position="67"/>
        <end position="206"/>
    </location>
</feature>
<feature type="region of interest" description="Disordered" evidence="12">
    <location>
        <begin position="396"/>
        <end position="430"/>
    </location>
</feature>
<evidence type="ECO:0000256" key="8">
    <source>
        <dbReference type="ARBA" id="ARBA00023065"/>
    </source>
</evidence>
<dbReference type="GeneID" id="115887374"/>
<proteinExistence type="inferred from homology"/>
<keyword evidence="5 11" id="KW-0851">Voltage-gated channel</keyword>
<feature type="compositionally biased region" description="Basic and acidic residues" evidence="12">
    <location>
        <begin position="409"/>
        <end position="430"/>
    </location>
</feature>
<keyword evidence="16" id="KW-1185">Reference proteome</keyword>
<evidence type="ECO:0000313" key="17">
    <source>
        <dbReference type="RefSeq" id="XP_030762647.1"/>
    </source>
</evidence>
<gene>
    <name evidence="17" type="primary">LOC115887374</name>
</gene>
<dbReference type="Pfam" id="PF01007">
    <property type="entry name" value="IRK"/>
    <property type="match status" value="1"/>
</dbReference>
<evidence type="ECO:0000256" key="7">
    <source>
        <dbReference type="ARBA" id="ARBA00022989"/>
    </source>
</evidence>
<evidence type="ECO:0000256" key="10">
    <source>
        <dbReference type="ARBA" id="ARBA00023303"/>
    </source>
</evidence>
<dbReference type="SUPFAM" id="SSF81324">
    <property type="entry name" value="Voltage-gated potassium channels"/>
    <property type="match status" value="1"/>
</dbReference>
<dbReference type="PRINTS" id="PR01320">
    <property type="entry name" value="KIRCHANNEL"/>
</dbReference>
<accession>A0A6J2YGT9</accession>
<dbReference type="OrthoDB" id="273257at2759"/>
<dbReference type="PANTHER" id="PTHR11767">
    <property type="entry name" value="INWARD RECTIFIER POTASSIUM CHANNEL"/>
    <property type="match status" value="1"/>
</dbReference>
<comment type="subcellular location">
    <subcellularLocation>
        <location evidence="1 11">Membrane</location>
        <topology evidence="1 11">Multi-pass membrane protein</topology>
    </subcellularLocation>
</comment>
<evidence type="ECO:0000256" key="3">
    <source>
        <dbReference type="ARBA" id="ARBA00022538"/>
    </source>
</evidence>
<dbReference type="RefSeq" id="XP_030762647.1">
    <property type="nucleotide sequence ID" value="XM_030906787.1"/>
</dbReference>
<keyword evidence="8 11" id="KW-0406">Ion transport</keyword>
<protein>
    <submittedName>
        <fullName evidence="17">ATP-sensitive inward rectifier potassium channel 10-like isoform X1</fullName>
    </submittedName>
</protein>
<dbReference type="InterPro" id="IPR040445">
    <property type="entry name" value="Kir_TM"/>
</dbReference>
<dbReference type="GO" id="GO:0005886">
    <property type="term" value="C:plasma membrane"/>
    <property type="evidence" value="ECO:0007669"/>
    <property type="project" value="TreeGrafter"/>
</dbReference>
<evidence type="ECO:0000256" key="9">
    <source>
        <dbReference type="ARBA" id="ARBA00023136"/>
    </source>
</evidence>
<evidence type="ECO:0000259" key="14">
    <source>
        <dbReference type="Pfam" id="PF01007"/>
    </source>
</evidence>
<feature type="transmembrane region" description="Helical" evidence="13">
    <location>
        <begin position="175"/>
        <end position="201"/>
    </location>
</feature>
<evidence type="ECO:0000256" key="2">
    <source>
        <dbReference type="ARBA" id="ARBA00022448"/>
    </source>
</evidence>
<organism evidence="16 17">
    <name type="scientific">Sitophilus oryzae</name>
    <name type="common">Rice weevil</name>
    <name type="synonym">Curculio oryzae</name>
    <dbReference type="NCBI Taxonomy" id="7048"/>
    <lineage>
        <taxon>Eukaryota</taxon>
        <taxon>Metazoa</taxon>
        <taxon>Ecdysozoa</taxon>
        <taxon>Arthropoda</taxon>
        <taxon>Hexapoda</taxon>
        <taxon>Insecta</taxon>
        <taxon>Pterygota</taxon>
        <taxon>Neoptera</taxon>
        <taxon>Endopterygota</taxon>
        <taxon>Coleoptera</taxon>
        <taxon>Polyphaga</taxon>
        <taxon>Cucujiformia</taxon>
        <taxon>Curculionidae</taxon>
        <taxon>Dryophthorinae</taxon>
        <taxon>Sitophilus</taxon>
    </lineage>
</organism>
<comment type="similarity">
    <text evidence="11">Belongs to the inward rectifier-type potassium channel (TC 1.A.2.1) family.</text>
</comment>
<dbReference type="GO" id="GO:0034765">
    <property type="term" value="P:regulation of monoatomic ion transmembrane transport"/>
    <property type="evidence" value="ECO:0007669"/>
    <property type="project" value="TreeGrafter"/>
</dbReference>
<feature type="domain" description="Inward rectifier potassium channel C-terminal" evidence="15">
    <location>
        <begin position="213"/>
        <end position="378"/>
    </location>
</feature>
<evidence type="ECO:0000256" key="5">
    <source>
        <dbReference type="ARBA" id="ARBA00022882"/>
    </source>
</evidence>
<keyword evidence="10 11" id="KW-0407">Ion channel</keyword>
<keyword evidence="6 11" id="KW-0630">Potassium</keyword>
<evidence type="ECO:0000259" key="15">
    <source>
        <dbReference type="Pfam" id="PF17655"/>
    </source>
</evidence>
<dbReference type="Pfam" id="PF17655">
    <property type="entry name" value="IRK_C"/>
    <property type="match status" value="1"/>
</dbReference>
<evidence type="ECO:0000256" key="13">
    <source>
        <dbReference type="SAM" id="Phobius"/>
    </source>
</evidence>
<keyword evidence="2 11" id="KW-0813">Transport</keyword>
<evidence type="ECO:0000256" key="11">
    <source>
        <dbReference type="RuleBase" id="RU003822"/>
    </source>
</evidence>
<dbReference type="InterPro" id="IPR013518">
    <property type="entry name" value="K_chnl_inward-rec_Kir_cyto"/>
</dbReference>
<dbReference type="InterPro" id="IPR041647">
    <property type="entry name" value="IRK_C"/>
</dbReference>
<keyword evidence="9 13" id="KW-0472">Membrane</keyword>
<dbReference type="GO" id="GO:1990573">
    <property type="term" value="P:potassium ion import across plasma membrane"/>
    <property type="evidence" value="ECO:0007669"/>
    <property type="project" value="TreeGrafter"/>
</dbReference>
<keyword evidence="4 11" id="KW-0812">Transmembrane</keyword>
<name>A0A6J2YGT9_SITOR</name>
<dbReference type="InterPro" id="IPR016449">
    <property type="entry name" value="K_chnl_inward-rec_Kir"/>
</dbReference>
<keyword evidence="3 11" id="KW-0633">Potassium transport</keyword>
<dbReference type="PANTHER" id="PTHR11767:SF113">
    <property type="entry name" value="INWARDLY RECTIFYING POTASSIUM CHANNEL 2, ISOFORM D"/>
    <property type="match status" value="1"/>
</dbReference>
<dbReference type="GO" id="GO:0034702">
    <property type="term" value="C:monoatomic ion channel complex"/>
    <property type="evidence" value="ECO:0007669"/>
    <property type="project" value="UniProtKB-KW"/>
</dbReference>
<sequence>MLSYDPNRDEYIEVDFDEFSDSDDDVDDLNPTDTVRSLQPLLVLMKHRKRRKYRTSLLNRLYLSRIVRKSGRLNTFLTKLPNKNLSYIRDLGNTILTLRWRWMLLTLCLVNFGCFVVFSWLWMLLAQVSGDFDNSTVSDTPCIVNARTMTGYLLLSIETMTTIGYGYRYPSEHCIGGWFLLMMQAIFNTFVQGALVSAVYAKTSKPFTKASSLFSKRAVVCLRDGKLCFIFRIHDFSKKIWCGTNISLYFIDKEQTDLDGDFEMQQMTIEPHGLLIFPLEIEHVIEENSPLWKFRPFEFLHGRFEIVAVAEGSSTITGQVSQNRTSYSHSDIMWGHRFQPCVEYDENTKTYVVDYKKFKQVIPFDTPLCSARKLAEMRRRFDNDAELTLRMTNEINKRQLTSIPEGDSDNDRFRRSKEETRKETKEERIPEVFRKLFHPESVHDLHIYKERNKQQ</sequence>
<dbReference type="InParanoid" id="A0A6J2YGT9"/>
<feature type="transmembrane region" description="Helical" evidence="13">
    <location>
        <begin position="102"/>
        <end position="125"/>
    </location>
</feature>
<evidence type="ECO:0000256" key="12">
    <source>
        <dbReference type="SAM" id="MobiDB-lite"/>
    </source>
</evidence>
<keyword evidence="7 13" id="KW-1133">Transmembrane helix</keyword>